<comment type="caution">
    <text evidence="1">The sequence shown here is derived from an EMBL/GenBank/DDBJ whole genome shotgun (WGS) entry which is preliminary data.</text>
</comment>
<evidence type="ECO:0000313" key="2">
    <source>
        <dbReference type="Proteomes" id="UP000821837"/>
    </source>
</evidence>
<dbReference type="EMBL" id="JABSTV010001246">
    <property type="protein sequence ID" value="KAH7976195.1"/>
    <property type="molecule type" value="Genomic_DNA"/>
</dbReference>
<dbReference type="Proteomes" id="UP000821837">
    <property type="component" value="Chromosome 10"/>
</dbReference>
<sequence length="102" mass="11372">MFMGWHDWRQLEESLPHTGCPTVSHVKQELQARSHLACHMRGPLYLRRQWHALDGSEGGNLHSGLADVGAVVPGDRSGLQSECCNLFFATDSEESFDGFESD</sequence>
<dbReference type="AlphaFoldDB" id="A0A9D4T7N3"/>
<protein>
    <submittedName>
        <fullName evidence="1">Uncharacterized protein</fullName>
    </submittedName>
</protein>
<reference evidence="1" key="2">
    <citation type="submission" date="2021-09" db="EMBL/GenBank/DDBJ databases">
        <authorList>
            <person name="Jia N."/>
            <person name="Wang J."/>
            <person name="Shi W."/>
            <person name="Du L."/>
            <person name="Sun Y."/>
            <person name="Zhan W."/>
            <person name="Jiang J."/>
            <person name="Wang Q."/>
            <person name="Zhang B."/>
            <person name="Ji P."/>
            <person name="Sakyi L.B."/>
            <person name="Cui X."/>
            <person name="Yuan T."/>
            <person name="Jiang B."/>
            <person name="Yang W."/>
            <person name="Lam T.T.-Y."/>
            <person name="Chang Q."/>
            <person name="Ding S."/>
            <person name="Wang X."/>
            <person name="Zhu J."/>
            <person name="Ruan X."/>
            <person name="Zhao L."/>
            <person name="Wei J."/>
            <person name="Que T."/>
            <person name="Du C."/>
            <person name="Cheng J."/>
            <person name="Dai P."/>
            <person name="Han X."/>
            <person name="Huang E."/>
            <person name="Gao Y."/>
            <person name="Liu J."/>
            <person name="Shao H."/>
            <person name="Ye R."/>
            <person name="Li L."/>
            <person name="Wei W."/>
            <person name="Wang X."/>
            <person name="Wang C."/>
            <person name="Huo Q."/>
            <person name="Li W."/>
            <person name="Guo W."/>
            <person name="Chen H."/>
            <person name="Chen S."/>
            <person name="Zhou L."/>
            <person name="Zhou L."/>
            <person name="Ni X."/>
            <person name="Tian J."/>
            <person name="Zhou Y."/>
            <person name="Sheng Y."/>
            <person name="Liu T."/>
            <person name="Pan Y."/>
            <person name="Xia L."/>
            <person name="Li J."/>
            <person name="Zhao F."/>
            <person name="Cao W."/>
        </authorList>
    </citation>
    <scope>NUCLEOTIDE SEQUENCE</scope>
    <source>
        <strain evidence="1">Rsan-2018</strain>
        <tissue evidence="1">Larvae</tissue>
    </source>
</reference>
<proteinExistence type="predicted"/>
<organism evidence="1 2">
    <name type="scientific">Rhipicephalus sanguineus</name>
    <name type="common">Brown dog tick</name>
    <name type="synonym">Ixodes sanguineus</name>
    <dbReference type="NCBI Taxonomy" id="34632"/>
    <lineage>
        <taxon>Eukaryota</taxon>
        <taxon>Metazoa</taxon>
        <taxon>Ecdysozoa</taxon>
        <taxon>Arthropoda</taxon>
        <taxon>Chelicerata</taxon>
        <taxon>Arachnida</taxon>
        <taxon>Acari</taxon>
        <taxon>Parasitiformes</taxon>
        <taxon>Ixodida</taxon>
        <taxon>Ixodoidea</taxon>
        <taxon>Ixodidae</taxon>
        <taxon>Rhipicephalinae</taxon>
        <taxon>Rhipicephalus</taxon>
        <taxon>Rhipicephalus</taxon>
    </lineage>
</organism>
<gene>
    <name evidence="1" type="ORF">HPB52_009568</name>
</gene>
<evidence type="ECO:0000313" key="1">
    <source>
        <dbReference type="EMBL" id="KAH7976195.1"/>
    </source>
</evidence>
<name>A0A9D4T7N3_RHISA</name>
<reference evidence="1" key="1">
    <citation type="journal article" date="2020" name="Cell">
        <title>Large-Scale Comparative Analyses of Tick Genomes Elucidate Their Genetic Diversity and Vector Capacities.</title>
        <authorList>
            <consortium name="Tick Genome and Microbiome Consortium (TIGMIC)"/>
            <person name="Jia N."/>
            <person name="Wang J."/>
            <person name="Shi W."/>
            <person name="Du L."/>
            <person name="Sun Y."/>
            <person name="Zhan W."/>
            <person name="Jiang J.F."/>
            <person name="Wang Q."/>
            <person name="Zhang B."/>
            <person name="Ji P."/>
            <person name="Bell-Sakyi L."/>
            <person name="Cui X.M."/>
            <person name="Yuan T.T."/>
            <person name="Jiang B.G."/>
            <person name="Yang W.F."/>
            <person name="Lam T.T."/>
            <person name="Chang Q.C."/>
            <person name="Ding S.J."/>
            <person name="Wang X.J."/>
            <person name="Zhu J.G."/>
            <person name="Ruan X.D."/>
            <person name="Zhao L."/>
            <person name="Wei J.T."/>
            <person name="Ye R.Z."/>
            <person name="Que T.C."/>
            <person name="Du C.H."/>
            <person name="Zhou Y.H."/>
            <person name="Cheng J.X."/>
            <person name="Dai P.F."/>
            <person name="Guo W.B."/>
            <person name="Han X.H."/>
            <person name="Huang E.J."/>
            <person name="Li L.F."/>
            <person name="Wei W."/>
            <person name="Gao Y.C."/>
            <person name="Liu J.Z."/>
            <person name="Shao H.Z."/>
            <person name="Wang X."/>
            <person name="Wang C.C."/>
            <person name="Yang T.C."/>
            <person name="Huo Q.B."/>
            <person name="Li W."/>
            <person name="Chen H.Y."/>
            <person name="Chen S.E."/>
            <person name="Zhou L.G."/>
            <person name="Ni X.B."/>
            <person name="Tian J.H."/>
            <person name="Sheng Y."/>
            <person name="Liu T."/>
            <person name="Pan Y.S."/>
            <person name="Xia L.Y."/>
            <person name="Li J."/>
            <person name="Zhao F."/>
            <person name="Cao W.C."/>
        </authorList>
    </citation>
    <scope>NUCLEOTIDE SEQUENCE</scope>
    <source>
        <strain evidence="1">Rsan-2018</strain>
    </source>
</reference>
<keyword evidence="2" id="KW-1185">Reference proteome</keyword>
<accession>A0A9D4T7N3</accession>